<dbReference type="InterPro" id="IPR011990">
    <property type="entry name" value="TPR-like_helical_dom_sf"/>
</dbReference>
<accession>A0AAP0NT42</accession>
<dbReference type="PANTHER" id="PTHR47926">
    <property type="entry name" value="PENTATRICOPEPTIDE REPEAT-CONTAINING PROTEIN"/>
    <property type="match status" value="1"/>
</dbReference>
<name>A0AAP0NT42_9MAGN</name>
<evidence type="ECO:0000313" key="3">
    <source>
        <dbReference type="Proteomes" id="UP001417504"/>
    </source>
</evidence>
<dbReference type="EMBL" id="JBBNAE010000006">
    <property type="protein sequence ID" value="KAK9116800.1"/>
    <property type="molecule type" value="Genomic_DNA"/>
</dbReference>
<reference evidence="2 3" key="1">
    <citation type="submission" date="2024-01" db="EMBL/GenBank/DDBJ databases">
        <title>Genome assemblies of Stephania.</title>
        <authorList>
            <person name="Yang L."/>
        </authorList>
    </citation>
    <scope>NUCLEOTIDE SEQUENCE [LARGE SCALE GENOMIC DNA]</scope>
    <source>
        <strain evidence="2">QJT</strain>
        <tissue evidence="2">Leaf</tissue>
    </source>
</reference>
<dbReference type="PANTHER" id="PTHR47926:SF533">
    <property type="entry name" value="DYW DOMAIN-CONTAINING PROTEIN"/>
    <property type="match status" value="1"/>
</dbReference>
<dbReference type="InterPro" id="IPR002885">
    <property type="entry name" value="PPR_rpt"/>
</dbReference>
<dbReference type="InterPro" id="IPR046960">
    <property type="entry name" value="PPR_At4g14850-like_plant"/>
</dbReference>
<keyword evidence="3" id="KW-1185">Reference proteome</keyword>
<dbReference type="AlphaFoldDB" id="A0AAP0NT42"/>
<gene>
    <name evidence="2" type="ORF">Sjap_015747</name>
</gene>
<sequence length="122" mass="14434">MASETIILNVLIAMYSKCDSIMLAFKVFEKMLDRDYVSWNTMISAFVQNGLLARQAYLHKTFLRLRANRASSLRHYDRTTPSDFSLRELLKLFGSLIRETVHIEPKRERIEIRICDEYRDNL</sequence>
<dbReference type="GO" id="GO:0003723">
    <property type="term" value="F:RNA binding"/>
    <property type="evidence" value="ECO:0007669"/>
    <property type="project" value="InterPro"/>
</dbReference>
<dbReference type="Gene3D" id="1.25.40.10">
    <property type="entry name" value="Tetratricopeptide repeat domain"/>
    <property type="match status" value="1"/>
</dbReference>
<evidence type="ECO:0008006" key="4">
    <source>
        <dbReference type="Google" id="ProtNLM"/>
    </source>
</evidence>
<organism evidence="2 3">
    <name type="scientific">Stephania japonica</name>
    <dbReference type="NCBI Taxonomy" id="461633"/>
    <lineage>
        <taxon>Eukaryota</taxon>
        <taxon>Viridiplantae</taxon>
        <taxon>Streptophyta</taxon>
        <taxon>Embryophyta</taxon>
        <taxon>Tracheophyta</taxon>
        <taxon>Spermatophyta</taxon>
        <taxon>Magnoliopsida</taxon>
        <taxon>Ranunculales</taxon>
        <taxon>Menispermaceae</taxon>
        <taxon>Menispermoideae</taxon>
        <taxon>Cissampelideae</taxon>
        <taxon>Stephania</taxon>
    </lineage>
</organism>
<keyword evidence="1" id="KW-0677">Repeat</keyword>
<evidence type="ECO:0000256" key="1">
    <source>
        <dbReference type="ARBA" id="ARBA00022737"/>
    </source>
</evidence>
<comment type="caution">
    <text evidence="2">The sequence shown here is derived from an EMBL/GenBank/DDBJ whole genome shotgun (WGS) entry which is preliminary data.</text>
</comment>
<dbReference type="Proteomes" id="UP001417504">
    <property type="component" value="Unassembled WGS sequence"/>
</dbReference>
<dbReference type="GO" id="GO:0009451">
    <property type="term" value="P:RNA modification"/>
    <property type="evidence" value="ECO:0007669"/>
    <property type="project" value="InterPro"/>
</dbReference>
<dbReference type="NCBIfam" id="TIGR00756">
    <property type="entry name" value="PPR"/>
    <property type="match status" value="1"/>
</dbReference>
<protein>
    <recommendedName>
        <fullName evidence="4">Pentatricopeptide repeat-containing protein</fullName>
    </recommendedName>
</protein>
<evidence type="ECO:0000313" key="2">
    <source>
        <dbReference type="EMBL" id="KAK9116800.1"/>
    </source>
</evidence>
<proteinExistence type="predicted"/>
<dbReference type="Pfam" id="PF01535">
    <property type="entry name" value="PPR"/>
    <property type="match status" value="2"/>
</dbReference>